<proteinExistence type="predicted"/>
<keyword evidence="2" id="KW-0812">Transmembrane</keyword>
<sequence length="188" mass="20729">MHDQDQLIRWRNRKNLVKRYRYRGICGVLGLLFACWEGHLRWPSQAAHISILIAIVVMFALALLAGRHRQPMSTAVWLSRVVATIRQPSTRPPVAIVGALIWIVLVLAVAGWDLHSFLLEQHSLPTLSYLIGRVSRFALGRSVLVATWLALGGFFVLANRSHVGCKVPTSPEPPTGDTGRAGPGDQAS</sequence>
<feature type="transmembrane region" description="Helical" evidence="2">
    <location>
        <begin position="94"/>
        <end position="118"/>
    </location>
</feature>
<keyword evidence="2" id="KW-0472">Membrane</keyword>
<comment type="caution">
    <text evidence="3">The sequence shown here is derived from an EMBL/GenBank/DDBJ whole genome shotgun (WGS) entry which is preliminary data.</text>
</comment>
<dbReference type="AlphaFoldDB" id="A0A0D8FRK3"/>
<accession>A0A0D8FRK3</accession>
<keyword evidence="4" id="KW-1185">Reference proteome</keyword>
<name>A0A0D8FRK3_9ACTN</name>
<dbReference type="RefSeq" id="WP_035391206.1">
    <property type="nucleotide sequence ID" value="NZ_JQKF01000040.1"/>
</dbReference>
<feature type="transmembrane region" description="Helical" evidence="2">
    <location>
        <begin position="46"/>
        <end position="65"/>
    </location>
</feature>
<keyword evidence="2" id="KW-1133">Transmembrane helix</keyword>
<protein>
    <submittedName>
        <fullName evidence="3">Uncharacterized protein</fullName>
    </submittedName>
</protein>
<dbReference type="GeneID" id="78373684"/>
<evidence type="ECO:0000256" key="2">
    <source>
        <dbReference type="SAM" id="Phobius"/>
    </source>
</evidence>
<feature type="transmembrane region" description="Helical" evidence="2">
    <location>
        <begin position="20"/>
        <end position="40"/>
    </location>
</feature>
<gene>
    <name evidence="3" type="ORF">FEAC_26810</name>
</gene>
<feature type="region of interest" description="Disordered" evidence="1">
    <location>
        <begin position="166"/>
        <end position="188"/>
    </location>
</feature>
<dbReference type="Proteomes" id="UP000032336">
    <property type="component" value="Unassembled WGS sequence"/>
</dbReference>
<dbReference type="EMBL" id="JXUW01000035">
    <property type="protein sequence ID" value="KJE75599.1"/>
    <property type="molecule type" value="Genomic_DNA"/>
</dbReference>
<organism evidence="3 4">
    <name type="scientific">Ferrimicrobium acidiphilum DSM 19497</name>
    <dbReference type="NCBI Taxonomy" id="1121877"/>
    <lineage>
        <taxon>Bacteria</taxon>
        <taxon>Bacillati</taxon>
        <taxon>Actinomycetota</taxon>
        <taxon>Acidimicrobiia</taxon>
        <taxon>Acidimicrobiales</taxon>
        <taxon>Acidimicrobiaceae</taxon>
        <taxon>Ferrimicrobium</taxon>
    </lineage>
</organism>
<evidence type="ECO:0000313" key="3">
    <source>
        <dbReference type="EMBL" id="KJE75599.1"/>
    </source>
</evidence>
<reference evidence="3 4" key="1">
    <citation type="submission" date="2015-01" db="EMBL/GenBank/DDBJ databases">
        <title>Draft genome of the acidophilic iron oxidizer Ferrimicrobium acidiphilum strain T23.</title>
        <authorList>
            <person name="Poehlein A."/>
            <person name="Eisen S."/>
            <person name="Schloemann M."/>
            <person name="Johnson B.D."/>
            <person name="Daniel R."/>
            <person name="Muehling M."/>
        </authorList>
    </citation>
    <scope>NUCLEOTIDE SEQUENCE [LARGE SCALE GENOMIC DNA]</scope>
    <source>
        <strain evidence="3 4">T23</strain>
    </source>
</reference>
<evidence type="ECO:0000256" key="1">
    <source>
        <dbReference type="SAM" id="MobiDB-lite"/>
    </source>
</evidence>
<evidence type="ECO:0000313" key="4">
    <source>
        <dbReference type="Proteomes" id="UP000032336"/>
    </source>
</evidence>
<feature type="transmembrane region" description="Helical" evidence="2">
    <location>
        <begin position="138"/>
        <end position="158"/>
    </location>
</feature>